<feature type="domain" description="Enoyl reductase (ER)" evidence="2">
    <location>
        <begin position="17"/>
        <end position="333"/>
    </location>
</feature>
<evidence type="ECO:0000256" key="1">
    <source>
        <dbReference type="ARBA" id="ARBA00023002"/>
    </source>
</evidence>
<dbReference type="PANTHER" id="PTHR43205:SF7">
    <property type="entry name" value="PROSTAGLANDIN REDUCTASE 1"/>
    <property type="match status" value="1"/>
</dbReference>
<dbReference type="EMBL" id="FCON02000006">
    <property type="protein sequence ID" value="SAL21987.1"/>
    <property type="molecule type" value="Genomic_DNA"/>
</dbReference>
<accession>A0A158FQL2</accession>
<dbReference type="RefSeq" id="WP_087643115.1">
    <property type="nucleotide sequence ID" value="NZ_FCON02000006.1"/>
</dbReference>
<dbReference type="Gene3D" id="3.40.50.720">
    <property type="entry name" value="NAD(P)-binding Rossmann-like Domain"/>
    <property type="match status" value="1"/>
</dbReference>
<dbReference type="CDD" id="cd05288">
    <property type="entry name" value="PGDH"/>
    <property type="match status" value="1"/>
</dbReference>
<gene>
    <name evidence="3" type="ORF">AWB68_00866</name>
</gene>
<dbReference type="Pfam" id="PF16884">
    <property type="entry name" value="ADH_N_2"/>
    <property type="match status" value="1"/>
</dbReference>
<reference evidence="3" key="1">
    <citation type="submission" date="2016-01" db="EMBL/GenBank/DDBJ databases">
        <authorList>
            <person name="Peeters C."/>
        </authorList>
    </citation>
    <scope>NUCLEOTIDE SEQUENCE [LARGE SCALE GENOMIC DNA]</scope>
    <source>
        <strain evidence="3">LMG 22940</strain>
    </source>
</reference>
<dbReference type="SMART" id="SM00829">
    <property type="entry name" value="PKS_ER"/>
    <property type="match status" value="1"/>
</dbReference>
<sequence>MASNVNRQVLLKSRPEGIPESEHFHIVEGVVPTPVGNQVLVRNLYLSVEPAMRGWVSAVKNYAEPVPIDGVMRSFAVACVEVSCHPDYRVGDIVTGLFGWQEFAAVDAEAIQRKVSDADLPPSTALGVLGLNGITAHYGLLEVGQPRPGETVVVSTAAGSVGSCVGQIAKLKGCRTVGIAGGPEKTQLCTEYFGFEAAVDYKATDFSQQLAAACAGGVDVYFDNTAGPISDAVYEHLNIGARIVVCGTASVANWDPPPHGPRVERHLLLKRARVEGFVVLDHPEYEVIALKDLADWVRAGNLRYLEDVLDGIEQAPGAIAGLYRGDNRGKRLIRLTPA</sequence>
<dbReference type="AlphaFoldDB" id="A0A158FQL2"/>
<dbReference type="InterPro" id="IPR036291">
    <property type="entry name" value="NAD(P)-bd_dom_sf"/>
</dbReference>
<dbReference type="InterPro" id="IPR011032">
    <property type="entry name" value="GroES-like_sf"/>
</dbReference>
<dbReference type="InterPro" id="IPR020843">
    <property type="entry name" value="ER"/>
</dbReference>
<evidence type="ECO:0000313" key="4">
    <source>
        <dbReference type="Proteomes" id="UP000054770"/>
    </source>
</evidence>
<dbReference type="SUPFAM" id="SSF50129">
    <property type="entry name" value="GroES-like"/>
    <property type="match status" value="1"/>
</dbReference>
<dbReference type="SUPFAM" id="SSF51735">
    <property type="entry name" value="NAD(P)-binding Rossmann-fold domains"/>
    <property type="match status" value="1"/>
</dbReference>
<organism evidence="3 4">
    <name type="scientific">Caballeronia choica</name>
    <dbReference type="NCBI Taxonomy" id="326476"/>
    <lineage>
        <taxon>Bacteria</taxon>
        <taxon>Pseudomonadati</taxon>
        <taxon>Pseudomonadota</taxon>
        <taxon>Betaproteobacteria</taxon>
        <taxon>Burkholderiales</taxon>
        <taxon>Burkholderiaceae</taxon>
        <taxon>Caballeronia</taxon>
    </lineage>
</organism>
<dbReference type="Gene3D" id="3.90.180.10">
    <property type="entry name" value="Medium-chain alcohol dehydrogenases, catalytic domain"/>
    <property type="match status" value="1"/>
</dbReference>
<name>A0A158FQL2_9BURK</name>
<dbReference type="Proteomes" id="UP000054770">
    <property type="component" value="Unassembled WGS sequence"/>
</dbReference>
<evidence type="ECO:0000259" key="2">
    <source>
        <dbReference type="SMART" id="SM00829"/>
    </source>
</evidence>
<evidence type="ECO:0000313" key="3">
    <source>
        <dbReference type="EMBL" id="SAL21987.1"/>
    </source>
</evidence>
<keyword evidence="4" id="KW-1185">Reference proteome</keyword>
<proteinExistence type="predicted"/>
<dbReference type="GO" id="GO:0016628">
    <property type="term" value="F:oxidoreductase activity, acting on the CH-CH group of donors, NAD or NADP as acceptor"/>
    <property type="evidence" value="ECO:0007669"/>
    <property type="project" value="InterPro"/>
</dbReference>
<protein>
    <submittedName>
        <fullName evidence="3">Alcohol dehydrogenase</fullName>
    </submittedName>
</protein>
<dbReference type="Pfam" id="PF00107">
    <property type="entry name" value="ADH_zinc_N"/>
    <property type="match status" value="1"/>
</dbReference>
<dbReference type="InterPro" id="IPR045010">
    <property type="entry name" value="MDR_fam"/>
</dbReference>
<dbReference type="PANTHER" id="PTHR43205">
    <property type="entry name" value="PROSTAGLANDIN REDUCTASE"/>
    <property type="match status" value="1"/>
</dbReference>
<keyword evidence="1" id="KW-0560">Oxidoreductase</keyword>
<dbReference type="InterPro" id="IPR041694">
    <property type="entry name" value="ADH_N_2"/>
</dbReference>
<comment type="caution">
    <text evidence="3">The sequence shown here is derived from an EMBL/GenBank/DDBJ whole genome shotgun (WGS) entry which is preliminary data.</text>
</comment>
<dbReference type="FunFam" id="3.40.50.720:FF:000121">
    <property type="entry name" value="Prostaglandin reductase 2"/>
    <property type="match status" value="1"/>
</dbReference>
<dbReference type="OrthoDB" id="9805663at2"/>
<dbReference type="InterPro" id="IPR013149">
    <property type="entry name" value="ADH-like_C"/>
</dbReference>